<dbReference type="PANTHER" id="PTHR47197">
    <property type="entry name" value="PROTEIN NIRF"/>
    <property type="match status" value="1"/>
</dbReference>
<reference evidence="1" key="1">
    <citation type="submission" date="2019-03" db="EMBL/GenBank/DDBJ databases">
        <title>Single cell metagenomics reveals metabolic interactions within the superorganism composed of flagellate Streblomastix strix and complex community of Bacteroidetes bacteria on its surface.</title>
        <authorList>
            <person name="Treitli S.C."/>
            <person name="Kolisko M."/>
            <person name="Husnik F."/>
            <person name="Keeling P."/>
            <person name="Hampl V."/>
        </authorList>
    </citation>
    <scope>NUCLEOTIDE SEQUENCE</scope>
    <source>
        <strain evidence="1">STM</strain>
    </source>
</reference>
<organism evidence="1">
    <name type="scientific">termite gut metagenome</name>
    <dbReference type="NCBI Taxonomy" id="433724"/>
    <lineage>
        <taxon>unclassified sequences</taxon>
        <taxon>metagenomes</taxon>
        <taxon>organismal metagenomes</taxon>
    </lineage>
</organism>
<dbReference type="InterPro" id="IPR011048">
    <property type="entry name" value="Haem_d1_sf"/>
</dbReference>
<dbReference type="SUPFAM" id="SSF51004">
    <property type="entry name" value="C-terminal (heme d1) domain of cytochrome cd1-nitrite reductase"/>
    <property type="match status" value="1"/>
</dbReference>
<dbReference type="PANTHER" id="PTHR47197:SF3">
    <property type="entry name" value="DIHYDRO-HEME D1 DEHYDROGENASE"/>
    <property type="match status" value="1"/>
</dbReference>
<proteinExistence type="predicted"/>
<dbReference type="InterPro" id="IPR031815">
    <property type="entry name" value="DUF5074"/>
</dbReference>
<dbReference type="EMBL" id="SNRY01001521">
    <property type="protein sequence ID" value="KAA6330303.1"/>
    <property type="molecule type" value="Genomic_DNA"/>
</dbReference>
<sequence>MMWKVKYLLLSLCIVSYACDDMKDINENFQEGSRPIESGTAELYILCEGLFNLNNSTLMRYVFADNTLASDYFRQVNRRGLGDTANDMAIYGSKLYIVVNVSSLLEVIDLKTGRSLNRISLTTENGSSRQPRHIAFDKGKAYVCSFDGTVSRIDTASYRIEAQIKVGQNPDGICVQNNKLYVSNSGGLNAPNYDNTVSVIDISSFTEIKRITVGNNPGKICADSYGDVYVVVRDNPVGNNQSLIRIDSRTDHVASAYTDPVMNFAIDNDMAYLYSYDYNTQASRIKVFDVQTETILREDFITDNTRITTPYGICINPYSGNVYITEAYHYTVMGDVLCFSPQGKLQFRLNGVGINPNTVVFSQISSSSLGNAGNPNTHSAFANKVWEYVPAPGQFANTVTSAYREGYTAEQVLTYADEQIKKRSLLTLGGFGGNIILGFDHPVKNEVGTYDFKIYGNAYKGNSEPGIVLVSEDANGNGLPDDEWYELAGSEYDSGKVIKDYEITYYRPLSLLAEVRWTDNQGKEGFIPRNSFHTENPYYPLWAGNQMTFRGSLLPDNAVNEGINGTEQWVRYAFPWGYADNQPNNSEYSQFKIEWAVDKHGNPVALQAIDFVKIYCAVNQFCGWTGETSTEISAVEDLHD</sequence>
<dbReference type="Gene3D" id="2.130.10.10">
    <property type="entry name" value="YVTN repeat-like/Quinoprotein amine dehydrogenase"/>
    <property type="match status" value="1"/>
</dbReference>
<protein>
    <recommendedName>
        <fullName evidence="2">YncE family protein</fullName>
    </recommendedName>
</protein>
<dbReference type="PROSITE" id="PS51257">
    <property type="entry name" value="PROKAR_LIPOPROTEIN"/>
    <property type="match status" value="1"/>
</dbReference>
<dbReference type="InterPro" id="IPR051200">
    <property type="entry name" value="Host-pathogen_enzymatic-act"/>
</dbReference>
<dbReference type="AlphaFoldDB" id="A0A5J4RC80"/>
<name>A0A5J4RC80_9ZZZZ</name>
<gene>
    <name evidence="1" type="ORF">EZS27_020972</name>
</gene>
<comment type="caution">
    <text evidence="1">The sequence shown here is derived from an EMBL/GenBank/DDBJ whole genome shotgun (WGS) entry which is preliminary data.</text>
</comment>
<evidence type="ECO:0000313" key="1">
    <source>
        <dbReference type="EMBL" id="KAA6330303.1"/>
    </source>
</evidence>
<dbReference type="Pfam" id="PF16819">
    <property type="entry name" value="DUF5074"/>
    <property type="match status" value="1"/>
</dbReference>
<dbReference type="InterPro" id="IPR015943">
    <property type="entry name" value="WD40/YVTN_repeat-like_dom_sf"/>
</dbReference>
<accession>A0A5J4RC80</accession>
<evidence type="ECO:0008006" key="2">
    <source>
        <dbReference type="Google" id="ProtNLM"/>
    </source>
</evidence>